<dbReference type="Gene3D" id="1.10.540.10">
    <property type="entry name" value="Acyl-CoA dehydrogenase/oxidase, N-terminal domain"/>
    <property type="match status" value="1"/>
</dbReference>
<dbReference type="InterPro" id="IPR002655">
    <property type="entry name" value="Acyl-CoA_oxidase_C"/>
</dbReference>
<keyword evidence="6 11" id="KW-0274">FAD</keyword>
<evidence type="ECO:0000256" key="10">
    <source>
        <dbReference type="ARBA" id="ARBA00023140"/>
    </source>
</evidence>
<protein>
    <recommendedName>
        <fullName evidence="11">Acyl-coenzyme A oxidase</fullName>
    </recommendedName>
</protein>
<dbReference type="InterPro" id="IPR046373">
    <property type="entry name" value="Acyl-CoA_Oxase/DH_mid-dom_sf"/>
</dbReference>
<dbReference type="InterPro" id="IPR055060">
    <property type="entry name" value="ACOX_C_alpha1"/>
</dbReference>
<gene>
    <name evidence="18" type="ORF">TrCOL_g11217</name>
</gene>
<feature type="domain" description="Acyl-coenzyme A oxidase N-terminal" evidence="16">
    <location>
        <begin position="18"/>
        <end position="139"/>
    </location>
</feature>
<organism evidence="18 19">
    <name type="scientific">Triparma columacea</name>
    <dbReference type="NCBI Taxonomy" id="722753"/>
    <lineage>
        <taxon>Eukaryota</taxon>
        <taxon>Sar</taxon>
        <taxon>Stramenopiles</taxon>
        <taxon>Ochrophyta</taxon>
        <taxon>Bolidophyceae</taxon>
        <taxon>Parmales</taxon>
        <taxon>Triparmaceae</taxon>
        <taxon>Triparma</taxon>
    </lineage>
</organism>
<dbReference type="InterPro" id="IPR036250">
    <property type="entry name" value="AcylCo_DH-like_C"/>
</dbReference>
<evidence type="ECO:0000259" key="15">
    <source>
        <dbReference type="Pfam" id="PF02770"/>
    </source>
</evidence>
<dbReference type="GO" id="GO:0005777">
    <property type="term" value="C:peroxisome"/>
    <property type="evidence" value="ECO:0007669"/>
    <property type="project" value="UniProtKB-SubCell"/>
</dbReference>
<evidence type="ECO:0000256" key="3">
    <source>
        <dbReference type="ARBA" id="ARBA00004275"/>
    </source>
</evidence>
<feature type="active site" description="Proton acceptor" evidence="12">
    <location>
        <position position="442"/>
    </location>
</feature>
<evidence type="ECO:0000256" key="6">
    <source>
        <dbReference type="ARBA" id="ARBA00022827"/>
    </source>
</evidence>
<comment type="similarity">
    <text evidence="4 11">Belongs to the acyl-CoA oxidase family.</text>
</comment>
<dbReference type="PIRSF" id="PIRSF000168">
    <property type="entry name" value="Acyl-CoA_oxidase"/>
    <property type="match status" value="1"/>
</dbReference>
<dbReference type="OrthoDB" id="538336at2759"/>
<evidence type="ECO:0000256" key="4">
    <source>
        <dbReference type="ARBA" id="ARBA00006288"/>
    </source>
</evidence>
<accession>A0A9W7LEB0</accession>
<evidence type="ECO:0000256" key="2">
    <source>
        <dbReference type="ARBA" id="ARBA00001974"/>
    </source>
</evidence>
<dbReference type="FunFam" id="1.20.140.10:FF:000015">
    <property type="entry name" value="Acyl-coenzyme A oxidase"/>
    <property type="match status" value="1"/>
</dbReference>
<evidence type="ECO:0000259" key="17">
    <source>
        <dbReference type="Pfam" id="PF22924"/>
    </source>
</evidence>
<comment type="subcellular location">
    <subcellularLocation>
        <location evidence="3">Peroxisome</location>
    </subcellularLocation>
</comment>
<sequence length="680" mass="75795">MDVNLRKERENQNVKFNPHKITNVLDDGCGNSQKTERRREIERAVRKDRVFSNENNANLNRVERHANALAKHLRVMELAEKLKVDMSDCTLPDFVSLISATADDMPSLLHWGMFVPSCKTLLSDEQQNYWLPRCHDCRVVGCYAQTELGHGSNVRALETEARFEADERGRGWWVLNTPTLTSTKFWPGSLGKTANTAMVIARLIDGKGVDRGVHNFIVPIRDYLTHLPLPGVTVGDIGSKIGYNTMDNGFLKLENVRVPLDNMAMRFVKVDSNGKYSKREGVGGDATQKIAYLTMMQVRAQIVGMAGQNLAIATTIAVRYSAVRVQGYHAKGKKEIQILDYVQQQHRLFGHLASSYCFWIGGKAILRRLKETERKLVEGSGKVRKGDMGDLHASLSALKAYCSGEAADGIEDCRKACGGHGYLVASGFPELLTTYLQNPTVEGDNHMLPQQVCKVLLKLLKSAVGGEEGAVERDWQGCDCFYLVDEVREGGEEGGVEGVGGLLRLLKARAGRLLVRLGERLEQLVREEGKDTAGAWNLCQVEIARLSKAHAVVLLMKHFINGLKLFEAAERKMMEVLCRLWALQIIERDAGDFVGVIGEDMVDRVRDDIVHILGEVRKSAVVLVDAFDFTDFRLKSALGRFDGNVYPEIMKAAMKDMMNKQQVWEPVVVKGHVAVRGSKL</sequence>
<dbReference type="SUPFAM" id="SSF47203">
    <property type="entry name" value="Acyl-CoA dehydrogenase C-terminal domain-like"/>
    <property type="match status" value="2"/>
</dbReference>
<dbReference type="InterPro" id="IPR006091">
    <property type="entry name" value="Acyl-CoA_Oxase/DH_mid-dom"/>
</dbReference>
<keyword evidence="7" id="KW-0276">Fatty acid metabolism</keyword>
<dbReference type="Pfam" id="PF02770">
    <property type="entry name" value="Acyl-CoA_dh_M"/>
    <property type="match status" value="1"/>
</dbReference>
<evidence type="ECO:0000256" key="12">
    <source>
        <dbReference type="PIRSR" id="PIRSR000168-1"/>
    </source>
</evidence>
<dbReference type="GO" id="GO:0005504">
    <property type="term" value="F:fatty acid binding"/>
    <property type="evidence" value="ECO:0007669"/>
    <property type="project" value="TreeGrafter"/>
</dbReference>
<keyword evidence="9" id="KW-0443">Lipid metabolism</keyword>
<evidence type="ECO:0000313" key="19">
    <source>
        <dbReference type="Proteomes" id="UP001165065"/>
    </source>
</evidence>
<feature type="domain" description="Acyl-CoA oxidase C-alpha1" evidence="17">
    <location>
        <begin position="292"/>
        <end position="457"/>
    </location>
</feature>
<dbReference type="GO" id="GO:0033540">
    <property type="term" value="P:fatty acid beta-oxidation using acyl-CoA oxidase"/>
    <property type="evidence" value="ECO:0007669"/>
    <property type="project" value="TreeGrafter"/>
</dbReference>
<keyword evidence="5 11" id="KW-0285">Flavoprotein</keyword>
<proteinExistence type="inferred from homology"/>
<feature type="binding site" evidence="13">
    <location>
        <position position="188"/>
    </location>
    <ligand>
        <name>FAD</name>
        <dbReference type="ChEBI" id="CHEBI:57692"/>
    </ligand>
</feature>
<dbReference type="InterPro" id="IPR037069">
    <property type="entry name" value="AcylCoA_DH/ox_N_sf"/>
</dbReference>
<dbReference type="InterPro" id="IPR009100">
    <property type="entry name" value="AcylCoA_DH/oxidase_NM_dom_sf"/>
</dbReference>
<evidence type="ECO:0000256" key="8">
    <source>
        <dbReference type="ARBA" id="ARBA00023002"/>
    </source>
</evidence>
<dbReference type="Pfam" id="PF14749">
    <property type="entry name" value="Acyl-CoA_ox_N"/>
    <property type="match status" value="1"/>
</dbReference>
<comment type="catalytic activity">
    <reaction evidence="1">
        <text>a 2,3-saturated acyl-CoA + O2 = a (2E)-enoyl-CoA + H2O2</text>
        <dbReference type="Rhea" id="RHEA:38959"/>
        <dbReference type="ChEBI" id="CHEBI:15379"/>
        <dbReference type="ChEBI" id="CHEBI:16240"/>
        <dbReference type="ChEBI" id="CHEBI:58856"/>
        <dbReference type="ChEBI" id="CHEBI:65111"/>
        <dbReference type="EC" id="1.3.3.6"/>
    </reaction>
</comment>
<evidence type="ECO:0000256" key="9">
    <source>
        <dbReference type="ARBA" id="ARBA00023098"/>
    </source>
</evidence>
<dbReference type="Gene3D" id="2.40.110.10">
    <property type="entry name" value="Butyryl-CoA Dehydrogenase, subunit A, domain 2"/>
    <property type="match status" value="1"/>
</dbReference>
<reference evidence="19" key="1">
    <citation type="journal article" date="2023" name="Commun. Biol.">
        <title>Genome analysis of Parmales, the sister group of diatoms, reveals the evolutionary specialization of diatoms from phago-mixotrophs to photoautotrophs.</title>
        <authorList>
            <person name="Ban H."/>
            <person name="Sato S."/>
            <person name="Yoshikawa S."/>
            <person name="Yamada K."/>
            <person name="Nakamura Y."/>
            <person name="Ichinomiya M."/>
            <person name="Sato N."/>
            <person name="Blanc-Mathieu R."/>
            <person name="Endo H."/>
            <person name="Kuwata A."/>
            <person name="Ogata H."/>
        </authorList>
    </citation>
    <scope>NUCLEOTIDE SEQUENCE [LARGE SCALE GENOMIC DNA]</scope>
</reference>
<comment type="cofactor">
    <cofactor evidence="2">
        <name>FAD</name>
        <dbReference type="ChEBI" id="CHEBI:57692"/>
    </cofactor>
</comment>
<evidence type="ECO:0000256" key="11">
    <source>
        <dbReference type="PIRNR" id="PIRNR000168"/>
    </source>
</evidence>
<evidence type="ECO:0000256" key="13">
    <source>
        <dbReference type="PIRSR" id="PIRSR000168-2"/>
    </source>
</evidence>
<evidence type="ECO:0000259" key="16">
    <source>
        <dbReference type="Pfam" id="PF14749"/>
    </source>
</evidence>
<evidence type="ECO:0000313" key="18">
    <source>
        <dbReference type="EMBL" id="GMI47349.1"/>
    </source>
</evidence>
<dbReference type="GO" id="GO:0071949">
    <property type="term" value="F:FAD binding"/>
    <property type="evidence" value="ECO:0007669"/>
    <property type="project" value="InterPro"/>
</dbReference>
<dbReference type="FunFam" id="1.20.140.10:FF:000013">
    <property type="entry name" value="Acyl-coenzyme A oxidase"/>
    <property type="match status" value="1"/>
</dbReference>
<keyword evidence="8" id="KW-0560">Oxidoreductase</keyword>
<dbReference type="GO" id="GO:0003997">
    <property type="term" value="F:acyl-CoA oxidase activity"/>
    <property type="evidence" value="ECO:0007669"/>
    <property type="project" value="UniProtKB-EC"/>
</dbReference>
<feature type="domain" description="Acyl-CoA oxidase C-terminal" evidence="14">
    <location>
        <begin position="502"/>
        <end position="664"/>
    </location>
</feature>
<dbReference type="InterPro" id="IPR012258">
    <property type="entry name" value="Acyl-CoA_oxidase"/>
</dbReference>
<dbReference type="InterPro" id="IPR029320">
    <property type="entry name" value="Acyl-CoA_ox_N"/>
</dbReference>
<dbReference type="PANTHER" id="PTHR10909:SF250">
    <property type="entry name" value="PEROXISOMAL ACYL-COENZYME A OXIDASE 1"/>
    <property type="match status" value="1"/>
</dbReference>
<keyword evidence="10" id="KW-0576">Peroxisome</keyword>
<feature type="domain" description="Acyl-CoA oxidase/dehydrogenase middle" evidence="15">
    <location>
        <begin position="142"/>
        <end position="256"/>
    </location>
</feature>
<dbReference type="Pfam" id="PF22924">
    <property type="entry name" value="ACOX_C_alpha1"/>
    <property type="match status" value="1"/>
</dbReference>
<dbReference type="GO" id="GO:0055088">
    <property type="term" value="P:lipid homeostasis"/>
    <property type="evidence" value="ECO:0007669"/>
    <property type="project" value="TreeGrafter"/>
</dbReference>
<evidence type="ECO:0000256" key="5">
    <source>
        <dbReference type="ARBA" id="ARBA00022630"/>
    </source>
</evidence>
<evidence type="ECO:0000256" key="1">
    <source>
        <dbReference type="ARBA" id="ARBA00001201"/>
    </source>
</evidence>
<dbReference type="EMBL" id="BRYA01000341">
    <property type="protein sequence ID" value="GMI47349.1"/>
    <property type="molecule type" value="Genomic_DNA"/>
</dbReference>
<evidence type="ECO:0000256" key="7">
    <source>
        <dbReference type="ARBA" id="ARBA00022832"/>
    </source>
</evidence>
<dbReference type="PANTHER" id="PTHR10909">
    <property type="entry name" value="ELECTRON TRANSPORT OXIDOREDUCTASE"/>
    <property type="match status" value="1"/>
</dbReference>
<dbReference type="SUPFAM" id="SSF56645">
    <property type="entry name" value="Acyl-CoA dehydrogenase NM domain-like"/>
    <property type="match status" value="1"/>
</dbReference>
<comment type="caution">
    <text evidence="18">The sequence shown here is derived from an EMBL/GenBank/DDBJ whole genome shotgun (WGS) entry which is preliminary data.</text>
</comment>
<dbReference type="FunFam" id="2.40.110.10:FF:000003">
    <property type="entry name" value="Acyl-coenzyme A oxidase"/>
    <property type="match status" value="1"/>
</dbReference>
<dbReference type="Proteomes" id="UP001165065">
    <property type="component" value="Unassembled WGS sequence"/>
</dbReference>
<feature type="binding site" evidence="13">
    <location>
        <position position="146"/>
    </location>
    <ligand>
        <name>FAD</name>
        <dbReference type="ChEBI" id="CHEBI:57692"/>
    </ligand>
</feature>
<dbReference type="Pfam" id="PF01756">
    <property type="entry name" value="ACOX"/>
    <property type="match status" value="1"/>
</dbReference>
<keyword evidence="19" id="KW-1185">Reference proteome</keyword>
<name>A0A9W7LEB0_9STRA</name>
<dbReference type="AlphaFoldDB" id="A0A9W7LEB0"/>
<dbReference type="Gene3D" id="1.20.140.10">
    <property type="entry name" value="Butyryl-CoA Dehydrogenase, subunit A, domain 3"/>
    <property type="match status" value="2"/>
</dbReference>
<evidence type="ECO:0000259" key="14">
    <source>
        <dbReference type="Pfam" id="PF01756"/>
    </source>
</evidence>